<keyword evidence="3" id="KW-1185">Reference proteome</keyword>
<name>Q0BHB2_BURCM</name>
<evidence type="ECO:0000256" key="1">
    <source>
        <dbReference type="SAM" id="MobiDB-lite"/>
    </source>
</evidence>
<dbReference type="Proteomes" id="UP000000662">
    <property type="component" value="Chromosome 1"/>
</dbReference>
<gene>
    <name evidence="2" type="ordered locus">Bamb_0902</name>
</gene>
<feature type="compositionally biased region" description="Polar residues" evidence="1">
    <location>
        <begin position="215"/>
        <end position="228"/>
    </location>
</feature>
<dbReference type="PATRIC" id="fig|339670.21.peg.679"/>
<protein>
    <submittedName>
        <fullName evidence="2">Uncharacterized protein</fullName>
    </submittedName>
</protein>
<accession>Q0BHB2</accession>
<sequence length="228" mass="25411">MPCHTDLVAVKSLECPQIRDRFGKPLSDYARRRSGLLAHLDRRQWLIFLGRRESGGNGVWHEVAVVVDIISVDPCGEALLTVDEPAELSLQARDDQITHAFVFWVRVRIRLDVQFVDDQPSLVRQILHGMIALRRSGDPLELPANQADDMLEEGEGPVQRLSQSAGDALSATVSAAQQFLGSDSRARRPGIRSGVHCAMLNHSYDRSRHRDNYRRSSASQYDGSLGST</sequence>
<evidence type="ECO:0000313" key="3">
    <source>
        <dbReference type="Proteomes" id="UP000000662"/>
    </source>
</evidence>
<proteinExistence type="predicted"/>
<dbReference type="EMBL" id="CP000440">
    <property type="protein sequence ID" value="ABI86461.1"/>
    <property type="molecule type" value="Genomic_DNA"/>
</dbReference>
<organism evidence="2 3">
    <name type="scientific">Burkholderia ambifaria (strain ATCC BAA-244 / DSM 16087 / CCUG 44356 / LMG 19182 / AMMD)</name>
    <name type="common">Burkholderia cepacia (strain AMMD)</name>
    <dbReference type="NCBI Taxonomy" id="339670"/>
    <lineage>
        <taxon>Bacteria</taxon>
        <taxon>Pseudomonadati</taxon>
        <taxon>Pseudomonadota</taxon>
        <taxon>Betaproteobacteria</taxon>
        <taxon>Burkholderiales</taxon>
        <taxon>Burkholderiaceae</taxon>
        <taxon>Burkholderia</taxon>
        <taxon>Burkholderia cepacia complex</taxon>
    </lineage>
</organism>
<feature type="region of interest" description="Disordered" evidence="1">
    <location>
        <begin position="206"/>
        <end position="228"/>
    </location>
</feature>
<reference evidence="2" key="1">
    <citation type="submission" date="2009-01" db="EMBL/GenBank/DDBJ databases">
        <title>Complete sequence of Chromosome 1 of Burkholderia cepacia AMMD.</title>
        <authorList>
            <consortium name="US DOE Joint Genome Institute"/>
            <person name="Copeland A."/>
            <person name="Lucas S."/>
            <person name="Lapidus A."/>
            <person name="Barry K."/>
            <person name="Detter J.C."/>
            <person name="Glavina del Rio T."/>
            <person name="Hammon N."/>
            <person name="Israni S."/>
            <person name="Pitluck S."/>
            <person name="Bruce D."/>
            <person name="Chain P."/>
            <person name="Malfatti S."/>
            <person name="Shin M."/>
            <person name="Vergez L."/>
            <person name="Schmutz J."/>
            <person name="Larimer F."/>
            <person name="Land M."/>
            <person name="Hauser L."/>
            <person name="Kyrpides N."/>
            <person name="Kim E."/>
            <person name="Parke J."/>
            <person name="Coenye T."/>
            <person name="Konstantinidis K."/>
            <person name="Ramette A."/>
            <person name="Tiedje J."/>
            <person name="Richardson P."/>
        </authorList>
    </citation>
    <scope>NUCLEOTIDE SEQUENCE [LARGE SCALE GENOMIC DNA]</scope>
    <source>
        <strain evidence="2">AMMD</strain>
    </source>
</reference>
<dbReference type="AlphaFoldDB" id="Q0BHB2"/>
<dbReference type="KEGG" id="bam:Bamb_0902"/>
<evidence type="ECO:0000313" key="2">
    <source>
        <dbReference type="EMBL" id="ABI86461.1"/>
    </source>
</evidence>